<reference evidence="1" key="2">
    <citation type="submission" date="2015-07" db="EMBL/GenBank/DDBJ databases">
        <authorList>
            <person name="Noorani M."/>
        </authorList>
    </citation>
    <scope>NUCLEOTIDE SEQUENCE</scope>
    <source>
        <strain evidence="1">Yugu1</strain>
    </source>
</reference>
<evidence type="ECO:0000313" key="1">
    <source>
        <dbReference type="EMBL" id="RCV44373.1"/>
    </source>
</evidence>
<proteinExistence type="predicted"/>
<name>A0A368SPR9_SETIT</name>
<gene>
    <name evidence="1" type="ORF">SETIT_9G368200v2</name>
</gene>
<accession>A0A368SPR9</accession>
<reference evidence="1" key="1">
    <citation type="journal article" date="2012" name="Nat. Biotechnol.">
        <title>Reference genome sequence of the model plant Setaria.</title>
        <authorList>
            <person name="Bennetzen J.L."/>
            <person name="Schmutz J."/>
            <person name="Wang H."/>
            <person name="Percifield R."/>
            <person name="Hawkins J."/>
            <person name="Pontaroli A.C."/>
            <person name="Estep M."/>
            <person name="Feng L."/>
            <person name="Vaughn J.N."/>
            <person name="Grimwood J."/>
            <person name="Jenkins J."/>
            <person name="Barry K."/>
            <person name="Lindquist E."/>
            <person name="Hellsten U."/>
            <person name="Deshpande S."/>
            <person name="Wang X."/>
            <person name="Wu X."/>
            <person name="Mitros T."/>
            <person name="Triplett J."/>
            <person name="Yang X."/>
            <person name="Ye C.Y."/>
            <person name="Mauro-Herrera M."/>
            <person name="Wang L."/>
            <person name="Li P."/>
            <person name="Sharma M."/>
            <person name="Sharma R."/>
            <person name="Ronald P.C."/>
            <person name="Panaud O."/>
            <person name="Kellogg E.A."/>
            <person name="Brutnell T.P."/>
            <person name="Doust A.N."/>
            <person name="Tuskan G.A."/>
            <person name="Rokhsar D."/>
            <person name="Devos K.M."/>
        </authorList>
    </citation>
    <scope>NUCLEOTIDE SEQUENCE [LARGE SCALE GENOMIC DNA]</scope>
    <source>
        <strain evidence="1">Yugu1</strain>
    </source>
</reference>
<protein>
    <submittedName>
        <fullName evidence="1">Uncharacterized protein</fullName>
    </submittedName>
</protein>
<organism evidence="1">
    <name type="scientific">Setaria italica</name>
    <name type="common">Foxtail millet</name>
    <name type="synonym">Panicum italicum</name>
    <dbReference type="NCBI Taxonomy" id="4555"/>
    <lineage>
        <taxon>Eukaryota</taxon>
        <taxon>Viridiplantae</taxon>
        <taxon>Streptophyta</taxon>
        <taxon>Embryophyta</taxon>
        <taxon>Tracheophyta</taxon>
        <taxon>Spermatophyta</taxon>
        <taxon>Magnoliopsida</taxon>
        <taxon>Liliopsida</taxon>
        <taxon>Poales</taxon>
        <taxon>Poaceae</taxon>
        <taxon>PACMAD clade</taxon>
        <taxon>Panicoideae</taxon>
        <taxon>Panicodae</taxon>
        <taxon>Paniceae</taxon>
        <taxon>Cenchrinae</taxon>
        <taxon>Setaria</taxon>
    </lineage>
</organism>
<dbReference type="EMBL" id="CM003536">
    <property type="protein sequence ID" value="RCV44373.1"/>
    <property type="molecule type" value="Genomic_DNA"/>
</dbReference>
<dbReference type="AlphaFoldDB" id="A0A368SPR9"/>
<sequence>MPSPGTATPPFCLFPALSFCKNPALDDDCSSSLEFGSAVKIFSQSEGQGKCKALFRRSFYGEGMFVVAGASLVPAKVDVGFSIRFACEKYGPVKKRTVWILCTSIESFETAEIPEANRDLSSGTHLETNEP</sequence>